<keyword evidence="2" id="KW-1185">Reference proteome</keyword>
<dbReference type="GO" id="GO:0003690">
    <property type="term" value="F:double-stranded DNA binding"/>
    <property type="evidence" value="ECO:0007669"/>
    <property type="project" value="TreeGrafter"/>
</dbReference>
<evidence type="ECO:0000313" key="1">
    <source>
        <dbReference type="EMBL" id="MBE9116766.1"/>
    </source>
</evidence>
<dbReference type="GO" id="GO:0046404">
    <property type="term" value="F:ATP-dependent polydeoxyribonucleotide 5'-hydroxyl-kinase activity"/>
    <property type="evidence" value="ECO:0007669"/>
    <property type="project" value="TreeGrafter"/>
</dbReference>
<name>A0A8J7DX00_9CYAN</name>
<dbReference type="PIRSF" id="PIRSF037081">
    <property type="entry name" value="P-loop_All4644_prd"/>
    <property type="match status" value="1"/>
</dbReference>
<sequence length="149" mass="17754">MQAIIFVGIQASGKSTFYDRYFFHTHIRINLDMLKTRHREKRLLETCLEITQSFVVDNTNPTPEERKRYIDPAKNKKTHIIGYYFESKIADSIQRNQNRSLERQIPEKGIRGTHTRLVIPKYEEGFDELYYVRLSPENGFIVENWVNEI</sequence>
<dbReference type="EMBL" id="JADEWZ010000017">
    <property type="protein sequence ID" value="MBE9116766.1"/>
    <property type="molecule type" value="Genomic_DNA"/>
</dbReference>
<dbReference type="GO" id="GO:0006281">
    <property type="term" value="P:DNA repair"/>
    <property type="evidence" value="ECO:0007669"/>
    <property type="project" value="TreeGrafter"/>
</dbReference>
<protein>
    <submittedName>
        <fullName evidence="1">AAA family ATPase</fullName>
    </submittedName>
</protein>
<dbReference type="InterPro" id="IPR017101">
    <property type="entry name" value="P-loop_ATP/GTP-bd_All4644_prd"/>
</dbReference>
<evidence type="ECO:0000313" key="2">
    <source>
        <dbReference type="Proteomes" id="UP000654482"/>
    </source>
</evidence>
<dbReference type="Gene3D" id="3.40.50.300">
    <property type="entry name" value="P-loop containing nucleotide triphosphate hydrolases"/>
    <property type="match status" value="1"/>
</dbReference>
<accession>A0A8J7DX00</accession>
<proteinExistence type="predicted"/>
<dbReference type="RefSeq" id="WP_194029857.1">
    <property type="nucleotide sequence ID" value="NZ_JADEWZ010000017.1"/>
</dbReference>
<organism evidence="1 2">
    <name type="scientific">Lusitaniella coriacea LEGE 07157</name>
    <dbReference type="NCBI Taxonomy" id="945747"/>
    <lineage>
        <taxon>Bacteria</taxon>
        <taxon>Bacillati</taxon>
        <taxon>Cyanobacteriota</taxon>
        <taxon>Cyanophyceae</taxon>
        <taxon>Spirulinales</taxon>
        <taxon>Lusitaniellaceae</taxon>
        <taxon>Lusitaniella</taxon>
    </lineage>
</organism>
<dbReference type="SUPFAM" id="SSF52540">
    <property type="entry name" value="P-loop containing nucleoside triphosphate hydrolases"/>
    <property type="match status" value="1"/>
</dbReference>
<dbReference type="AlphaFoldDB" id="A0A8J7DX00"/>
<dbReference type="InterPro" id="IPR027417">
    <property type="entry name" value="P-loop_NTPase"/>
</dbReference>
<reference evidence="1" key="1">
    <citation type="submission" date="2020-10" db="EMBL/GenBank/DDBJ databases">
        <authorList>
            <person name="Castelo-Branco R."/>
            <person name="Eusebio N."/>
            <person name="Adriana R."/>
            <person name="Vieira A."/>
            <person name="Brugerolle De Fraissinette N."/>
            <person name="Rezende De Castro R."/>
            <person name="Schneider M.P."/>
            <person name="Vasconcelos V."/>
            <person name="Leao P.N."/>
        </authorList>
    </citation>
    <scope>NUCLEOTIDE SEQUENCE</scope>
    <source>
        <strain evidence="1">LEGE 07157</strain>
    </source>
</reference>
<dbReference type="PANTHER" id="PTHR12083:SF9">
    <property type="entry name" value="BIFUNCTIONAL POLYNUCLEOTIDE PHOSPHATASE_KINASE"/>
    <property type="match status" value="1"/>
</dbReference>
<comment type="caution">
    <text evidence="1">The sequence shown here is derived from an EMBL/GenBank/DDBJ whole genome shotgun (WGS) entry which is preliminary data.</text>
</comment>
<gene>
    <name evidence="1" type="ORF">IQ249_12735</name>
</gene>
<dbReference type="Proteomes" id="UP000654482">
    <property type="component" value="Unassembled WGS sequence"/>
</dbReference>
<dbReference type="PANTHER" id="PTHR12083">
    <property type="entry name" value="BIFUNCTIONAL POLYNUCLEOTIDE PHOSPHATASE/KINASE"/>
    <property type="match status" value="1"/>
</dbReference>
<dbReference type="GO" id="GO:0046403">
    <property type="term" value="F:polynucleotide 3'-phosphatase activity"/>
    <property type="evidence" value="ECO:0007669"/>
    <property type="project" value="TreeGrafter"/>
</dbReference>
<dbReference type="Pfam" id="PF13671">
    <property type="entry name" value="AAA_33"/>
    <property type="match status" value="1"/>
</dbReference>